<dbReference type="GO" id="GO:0046983">
    <property type="term" value="F:protein dimerization activity"/>
    <property type="evidence" value="ECO:0007669"/>
    <property type="project" value="UniProtKB-ARBA"/>
</dbReference>
<evidence type="ECO:0000256" key="6">
    <source>
        <dbReference type="SAM" id="Coils"/>
    </source>
</evidence>
<comment type="caution">
    <text evidence="9">The sequence shown here is derived from an EMBL/GenBank/DDBJ whole genome shotgun (WGS) entry which is preliminary data.</text>
</comment>
<name>A0A7J0DV43_9ERIC</name>
<sequence>MGILNGFPSCDVLTDTLLWSQDFTSKQSSISTPIDSQSSICVSSPNSTINPKGRDNKGMGATSGSSGEQSDEDDIEIEAGQCEQSTEPVDVKRIKRMVSNRESARRSRSRKQAHLVELEQQVDQLRGENASLFKQLTDAAQQFKDSTTNNRVLKSDVEALRAKVKLAEDMVARGSLKSSLSHLLQNHLGISQSFNMCRLGGIVSPTITVGGGDDVSFPGITQNSNLGVENADAINGSIKNGIISDAVSCVSENWSWEPHVPTMSK</sequence>
<dbReference type="AlphaFoldDB" id="A0A7J0DV43"/>
<evidence type="ECO:0000313" key="9">
    <source>
        <dbReference type="EMBL" id="GFS41998.1"/>
    </source>
</evidence>
<reference evidence="10" key="1">
    <citation type="submission" date="2019-07" db="EMBL/GenBank/DDBJ databases">
        <title>De Novo Assembly of kiwifruit Actinidia rufa.</title>
        <authorList>
            <person name="Sugita-Konishi S."/>
            <person name="Sato K."/>
            <person name="Mori E."/>
            <person name="Abe Y."/>
            <person name="Kisaki G."/>
            <person name="Hamano K."/>
            <person name="Suezawa K."/>
            <person name="Otani M."/>
            <person name="Fukuda T."/>
            <person name="Manabe T."/>
            <person name="Gomi K."/>
            <person name="Tabuchi M."/>
            <person name="Akimitsu K."/>
            <person name="Kataoka I."/>
        </authorList>
    </citation>
    <scope>NUCLEOTIDE SEQUENCE [LARGE SCALE GENOMIC DNA]</scope>
    <source>
        <strain evidence="10">cv. Fuchu</strain>
    </source>
</reference>
<dbReference type="PANTHER" id="PTHR47693">
    <property type="entry name" value="BZIP TRANSCRIPTION FACTOR RISBZ3-RELATED"/>
    <property type="match status" value="1"/>
</dbReference>
<dbReference type="GO" id="GO:0003700">
    <property type="term" value="F:DNA-binding transcription factor activity"/>
    <property type="evidence" value="ECO:0007669"/>
    <property type="project" value="InterPro"/>
</dbReference>
<feature type="compositionally biased region" description="Polar residues" evidence="7">
    <location>
        <begin position="41"/>
        <end position="50"/>
    </location>
</feature>
<dbReference type="InterPro" id="IPR004827">
    <property type="entry name" value="bZIP"/>
</dbReference>
<feature type="region of interest" description="Disordered" evidence="7">
    <location>
        <begin position="26"/>
        <end position="74"/>
    </location>
</feature>
<dbReference type="Proteomes" id="UP000585474">
    <property type="component" value="Unassembled WGS sequence"/>
</dbReference>
<keyword evidence="10" id="KW-1185">Reference proteome</keyword>
<dbReference type="GO" id="GO:0005634">
    <property type="term" value="C:nucleus"/>
    <property type="evidence" value="ECO:0007669"/>
    <property type="project" value="UniProtKB-SubCell"/>
</dbReference>
<dbReference type="SMART" id="SM00338">
    <property type="entry name" value="BRLZ"/>
    <property type="match status" value="1"/>
</dbReference>
<evidence type="ECO:0000256" key="7">
    <source>
        <dbReference type="SAM" id="MobiDB-lite"/>
    </source>
</evidence>
<keyword evidence="5" id="KW-0539">Nucleus</keyword>
<keyword evidence="6" id="KW-0175">Coiled coil</keyword>
<dbReference type="Pfam" id="PF00170">
    <property type="entry name" value="bZIP_1"/>
    <property type="match status" value="1"/>
</dbReference>
<dbReference type="PANTHER" id="PTHR47693:SF1">
    <property type="entry name" value="BZIP TRANSCRIPTION FACTOR RISBZ3"/>
    <property type="match status" value="1"/>
</dbReference>
<dbReference type="InterPro" id="IPR045314">
    <property type="entry name" value="bZIP_plant_GBF1"/>
</dbReference>
<evidence type="ECO:0000256" key="3">
    <source>
        <dbReference type="ARBA" id="ARBA00023125"/>
    </source>
</evidence>
<comment type="subcellular location">
    <subcellularLocation>
        <location evidence="1">Nucleus</location>
    </subcellularLocation>
</comment>
<dbReference type="GO" id="GO:0003677">
    <property type="term" value="F:DNA binding"/>
    <property type="evidence" value="ECO:0007669"/>
    <property type="project" value="UniProtKB-KW"/>
</dbReference>
<dbReference type="Gene3D" id="1.20.5.170">
    <property type="match status" value="1"/>
</dbReference>
<keyword evidence="3" id="KW-0238">DNA-binding</keyword>
<dbReference type="EMBL" id="BJWL01000390">
    <property type="protein sequence ID" value="GFS41998.1"/>
    <property type="molecule type" value="Genomic_DNA"/>
</dbReference>
<evidence type="ECO:0000313" key="10">
    <source>
        <dbReference type="Proteomes" id="UP000585474"/>
    </source>
</evidence>
<dbReference type="InterPro" id="IPR046347">
    <property type="entry name" value="bZIP_sf"/>
</dbReference>
<gene>
    <name evidence="9" type="ORF">Acr_00g0077550</name>
</gene>
<dbReference type="CDD" id="cd14702">
    <property type="entry name" value="bZIP_plant_GBF1"/>
    <property type="match status" value="1"/>
</dbReference>
<protein>
    <submittedName>
        <fullName evidence="9">Basic leucine zipper 9</fullName>
    </submittedName>
</protein>
<evidence type="ECO:0000256" key="5">
    <source>
        <dbReference type="ARBA" id="ARBA00023242"/>
    </source>
</evidence>
<keyword evidence="2" id="KW-0805">Transcription regulation</keyword>
<dbReference type="InterPro" id="IPR044168">
    <property type="entry name" value="RISBZ3/4/5"/>
</dbReference>
<organism evidence="9 10">
    <name type="scientific">Actinidia rufa</name>
    <dbReference type="NCBI Taxonomy" id="165716"/>
    <lineage>
        <taxon>Eukaryota</taxon>
        <taxon>Viridiplantae</taxon>
        <taxon>Streptophyta</taxon>
        <taxon>Embryophyta</taxon>
        <taxon>Tracheophyta</taxon>
        <taxon>Spermatophyta</taxon>
        <taxon>Magnoliopsida</taxon>
        <taxon>eudicotyledons</taxon>
        <taxon>Gunneridae</taxon>
        <taxon>Pentapetalae</taxon>
        <taxon>asterids</taxon>
        <taxon>Ericales</taxon>
        <taxon>Actinidiaceae</taxon>
        <taxon>Actinidia</taxon>
    </lineage>
</organism>
<evidence type="ECO:0000256" key="1">
    <source>
        <dbReference type="ARBA" id="ARBA00004123"/>
    </source>
</evidence>
<dbReference type="FunFam" id="1.20.5.170:FF:000020">
    <property type="entry name" value="BZIP transcription factor"/>
    <property type="match status" value="1"/>
</dbReference>
<keyword evidence="4" id="KW-0804">Transcription</keyword>
<dbReference type="OrthoDB" id="1299653at2759"/>
<feature type="domain" description="BZIP" evidence="8">
    <location>
        <begin position="90"/>
        <end position="144"/>
    </location>
</feature>
<evidence type="ECO:0000256" key="2">
    <source>
        <dbReference type="ARBA" id="ARBA00023015"/>
    </source>
</evidence>
<evidence type="ECO:0000256" key="4">
    <source>
        <dbReference type="ARBA" id="ARBA00023163"/>
    </source>
</evidence>
<proteinExistence type="predicted"/>
<evidence type="ECO:0000259" key="8">
    <source>
        <dbReference type="PROSITE" id="PS50217"/>
    </source>
</evidence>
<feature type="coiled-coil region" evidence="6">
    <location>
        <begin position="101"/>
        <end position="170"/>
    </location>
</feature>
<feature type="compositionally biased region" description="Low complexity" evidence="7">
    <location>
        <begin position="28"/>
        <end position="40"/>
    </location>
</feature>
<dbReference type="PROSITE" id="PS50217">
    <property type="entry name" value="BZIP"/>
    <property type="match status" value="1"/>
</dbReference>
<accession>A0A7J0DV43</accession>
<dbReference type="SUPFAM" id="SSF57959">
    <property type="entry name" value="Leucine zipper domain"/>
    <property type="match status" value="1"/>
</dbReference>